<protein>
    <submittedName>
        <fullName evidence="4">Type VI secretion protein IcmF</fullName>
    </submittedName>
</protein>
<dbReference type="AlphaFoldDB" id="A0A450SJT8"/>
<evidence type="ECO:0000259" key="3">
    <source>
        <dbReference type="Pfam" id="PF14331"/>
    </source>
</evidence>
<dbReference type="Pfam" id="PF14331">
    <property type="entry name" value="IcmF-related_N"/>
    <property type="match status" value="1"/>
</dbReference>
<dbReference type="Pfam" id="PF06761">
    <property type="entry name" value="IcmF-related"/>
    <property type="match status" value="1"/>
</dbReference>
<feature type="transmembrane region" description="Helical" evidence="1">
    <location>
        <begin position="46"/>
        <end position="66"/>
    </location>
</feature>
<dbReference type="SUPFAM" id="SSF52540">
    <property type="entry name" value="P-loop containing nucleoside triphosphate hydrolases"/>
    <property type="match status" value="1"/>
</dbReference>
<dbReference type="InterPro" id="IPR025743">
    <property type="entry name" value="TssM1_N"/>
</dbReference>
<feature type="transmembrane region" description="Helical" evidence="1">
    <location>
        <begin position="444"/>
        <end position="462"/>
    </location>
</feature>
<dbReference type="InterPro" id="IPR009612">
    <property type="entry name" value="IcmF-rel"/>
</dbReference>
<feature type="transmembrane region" description="Helical" evidence="1">
    <location>
        <begin position="12"/>
        <end position="34"/>
    </location>
</feature>
<dbReference type="PANTHER" id="PTHR36153:SF1">
    <property type="entry name" value="TYPE VI SECRETION SYSTEM COMPONENT TSSM1"/>
    <property type="match status" value="1"/>
</dbReference>
<dbReference type="InterPro" id="IPR017731">
    <property type="entry name" value="TssM1-like"/>
</dbReference>
<dbReference type="InterPro" id="IPR053156">
    <property type="entry name" value="T6SS_TssM-like"/>
</dbReference>
<gene>
    <name evidence="4" type="ORF">BECKDK2373B_GA0170837_104333</name>
</gene>
<keyword evidence="1" id="KW-0812">Transmembrane</keyword>
<accession>A0A450SJT8</accession>
<evidence type="ECO:0000259" key="2">
    <source>
        <dbReference type="Pfam" id="PF06761"/>
    </source>
</evidence>
<keyword evidence="1" id="KW-0472">Membrane</keyword>
<dbReference type="InterPro" id="IPR027417">
    <property type="entry name" value="P-loop_NTPase"/>
</dbReference>
<dbReference type="NCBIfam" id="TIGR03348">
    <property type="entry name" value="VI_IcmF"/>
    <property type="match status" value="1"/>
</dbReference>
<feature type="domain" description="IcmF-related" evidence="2">
    <location>
        <begin position="503"/>
        <end position="652"/>
    </location>
</feature>
<reference evidence="4" key="1">
    <citation type="submission" date="2019-02" db="EMBL/GenBank/DDBJ databases">
        <authorList>
            <person name="Gruber-Vodicka R. H."/>
            <person name="Seah K. B. B."/>
        </authorList>
    </citation>
    <scope>NUCLEOTIDE SEQUENCE</scope>
    <source>
        <strain evidence="4">BECK_DK47</strain>
    </source>
</reference>
<evidence type="ECO:0000313" key="4">
    <source>
        <dbReference type="EMBL" id="VFJ53748.1"/>
    </source>
</evidence>
<name>A0A450SJT8_9GAMM</name>
<keyword evidence="1" id="KW-1133">Transmembrane helix</keyword>
<dbReference type="PANTHER" id="PTHR36153">
    <property type="entry name" value="INNER MEMBRANE PROTEIN-RELATED"/>
    <property type="match status" value="1"/>
</dbReference>
<proteinExistence type="predicted"/>
<evidence type="ECO:0000256" key="1">
    <source>
        <dbReference type="SAM" id="Phobius"/>
    </source>
</evidence>
<sequence length="662" mass="74848">MKAITDLIKNKWFLGLLVAAILSVLIVVFGPVVAYGDFRPLAGWPVRIALVWILFTVCGLAVALSISKSQRAEVQSGKEAGAVLLEEELGALSRKFTGAISILREKARKKGLARQYPYESPWYVMIGPPGAGKTTALIHSGLRFIPEEPDGRQGPGVRQVGIQGAGQTKNCDWWITEEAILVDTAGRYTTWDGNLEATRAGWFGLLGMLEKHRPLRPINGIILAMAIPDVLTDDRWESLARAMRMRIRELYGTLGLRFPVYLVFTKCDQVSGFGEYYERLHPGERSRTWGFSLSGGDGRAPREEFTREYRLLLRGLEARMLDRLSQEEDTGRCGKIFDFPQQMSSIGEKLAGFVDGVFHDGGGEDAIRLRGIYFTSSVQEGYSMDCLVNPSLKVSRRTEEIRGASSGKGTGFFLGQLFRDVIFREAGLVGTVPVRERRRRFWHWGAYAGAALLIGCAAALWFHSYMLARDQAEHVGQQIARSHSAIEQYRDVGEQNFISVPEILTPLREAAGAYKSSPWYMAPRKNKELELSRAAENAYRRALNLYLLPLLLRTLEERIDSFTGDRKSLDDTLQVYLSLGDVGDENGYKDFLPKPSDRSRTYIRDWFYNEWQRRGYFYDAVRVPLELHLDALLDDRLHAFPLDSQRVQYARSRYEYQESSGK</sequence>
<dbReference type="EMBL" id="CAADEX010000043">
    <property type="protein sequence ID" value="VFJ53748.1"/>
    <property type="molecule type" value="Genomic_DNA"/>
</dbReference>
<feature type="domain" description="Type VI secretion system component TssM1 N-terminal" evidence="3">
    <location>
        <begin position="198"/>
        <end position="449"/>
    </location>
</feature>
<organism evidence="4">
    <name type="scientific">Candidatus Kentrum sp. DK</name>
    <dbReference type="NCBI Taxonomy" id="2126562"/>
    <lineage>
        <taxon>Bacteria</taxon>
        <taxon>Pseudomonadati</taxon>
        <taxon>Pseudomonadota</taxon>
        <taxon>Gammaproteobacteria</taxon>
        <taxon>Candidatus Kentrum</taxon>
    </lineage>
</organism>